<gene>
    <name evidence="1" type="ORF">A4U43_C05F17790</name>
</gene>
<reference evidence="2" key="1">
    <citation type="journal article" date="2017" name="Nat. Commun.">
        <title>The asparagus genome sheds light on the origin and evolution of a young Y chromosome.</title>
        <authorList>
            <person name="Harkess A."/>
            <person name="Zhou J."/>
            <person name="Xu C."/>
            <person name="Bowers J.E."/>
            <person name="Van der Hulst R."/>
            <person name="Ayyampalayam S."/>
            <person name="Mercati F."/>
            <person name="Riccardi P."/>
            <person name="McKain M.R."/>
            <person name="Kakrana A."/>
            <person name="Tang H."/>
            <person name="Ray J."/>
            <person name="Groenendijk J."/>
            <person name="Arikit S."/>
            <person name="Mathioni S.M."/>
            <person name="Nakano M."/>
            <person name="Shan H."/>
            <person name="Telgmann-Rauber A."/>
            <person name="Kanno A."/>
            <person name="Yue Z."/>
            <person name="Chen H."/>
            <person name="Li W."/>
            <person name="Chen Y."/>
            <person name="Xu X."/>
            <person name="Zhang Y."/>
            <person name="Luo S."/>
            <person name="Chen H."/>
            <person name="Gao J."/>
            <person name="Mao Z."/>
            <person name="Pires J.C."/>
            <person name="Luo M."/>
            <person name="Kudrna D."/>
            <person name="Wing R.A."/>
            <person name="Meyers B.C."/>
            <person name="Yi K."/>
            <person name="Kong H."/>
            <person name="Lavrijsen P."/>
            <person name="Sunseri F."/>
            <person name="Falavigna A."/>
            <person name="Ye Y."/>
            <person name="Leebens-Mack J.H."/>
            <person name="Chen G."/>
        </authorList>
    </citation>
    <scope>NUCLEOTIDE SEQUENCE [LARGE SCALE GENOMIC DNA]</scope>
    <source>
        <strain evidence="2">cv. DH0086</strain>
    </source>
</reference>
<dbReference type="AlphaFoldDB" id="A0A5P1ESL9"/>
<keyword evidence="2" id="KW-1185">Reference proteome</keyword>
<evidence type="ECO:0000313" key="2">
    <source>
        <dbReference type="Proteomes" id="UP000243459"/>
    </source>
</evidence>
<dbReference type="Gramene" id="ONK68956">
    <property type="protein sequence ID" value="ONK68956"/>
    <property type="gene ID" value="A4U43_C05F17790"/>
</dbReference>
<dbReference type="Proteomes" id="UP000243459">
    <property type="component" value="Chromosome 5"/>
</dbReference>
<evidence type="ECO:0000313" key="1">
    <source>
        <dbReference type="EMBL" id="ONK68956.1"/>
    </source>
</evidence>
<name>A0A5P1ESL9_ASPOF</name>
<organism evidence="1 2">
    <name type="scientific">Asparagus officinalis</name>
    <name type="common">Garden asparagus</name>
    <dbReference type="NCBI Taxonomy" id="4686"/>
    <lineage>
        <taxon>Eukaryota</taxon>
        <taxon>Viridiplantae</taxon>
        <taxon>Streptophyta</taxon>
        <taxon>Embryophyta</taxon>
        <taxon>Tracheophyta</taxon>
        <taxon>Spermatophyta</taxon>
        <taxon>Magnoliopsida</taxon>
        <taxon>Liliopsida</taxon>
        <taxon>Asparagales</taxon>
        <taxon>Asparagaceae</taxon>
        <taxon>Asparagoideae</taxon>
        <taxon>Asparagus</taxon>
    </lineage>
</organism>
<protein>
    <submittedName>
        <fullName evidence="1">Uncharacterized protein</fullName>
    </submittedName>
</protein>
<dbReference type="EMBL" id="CM007385">
    <property type="protein sequence ID" value="ONK68956.1"/>
    <property type="molecule type" value="Genomic_DNA"/>
</dbReference>
<accession>A0A5P1ESL9</accession>
<proteinExistence type="predicted"/>
<sequence>MGWMRRRHCLRLRRGPMGVFAISCALAENGSVILDPTLVEEQVVKLLRGGANVLKWARAQVNNSTEDSIALDETATNQNSNIQFHINLALLDAEDDSLSVNSDFVTANTSLEGYLKGRCSQTSSFD</sequence>